<protein>
    <submittedName>
        <fullName evidence="1">Uncharacterized protein</fullName>
    </submittedName>
</protein>
<reference evidence="1" key="1">
    <citation type="submission" date="2016-04" db="EMBL/GenBank/DDBJ databases">
        <authorList>
            <person name="Evans L.H."/>
            <person name="Alamgir A."/>
            <person name="Owens N."/>
            <person name="Weber N.D."/>
            <person name="Virtaneva K."/>
            <person name="Barbian K."/>
            <person name="Babar A."/>
            <person name="Rosenke K."/>
        </authorList>
    </citation>
    <scope>NUCLEOTIDE SEQUENCE [LARGE SCALE GENOMIC DNA]</scope>
    <source>
        <strain evidence="1">CBS 101.48</strain>
    </source>
</reference>
<proteinExistence type="predicted"/>
<name>A0A163J5W0_ABSGL</name>
<sequence>MLATRHKAKNHLLLVVPSHMQQPLISSPITASSETYTTPQTFVNDLTSSLDNAYNIVLDHQRSYNDSLLSNIHSFSINDLVLIKQLASSHAKQRQARKLLIDWIGPFAITKVRSRTTYDIKDEETSKAYYNVHISRIKSYISSPV</sequence>
<dbReference type="EMBL" id="LT551776">
    <property type="protein sequence ID" value="SAL97373.1"/>
    <property type="molecule type" value="Genomic_DNA"/>
</dbReference>
<dbReference type="InParanoid" id="A0A163J5W0"/>
<evidence type="ECO:0000313" key="2">
    <source>
        <dbReference type="Proteomes" id="UP000078561"/>
    </source>
</evidence>
<keyword evidence="2" id="KW-1185">Reference proteome</keyword>
<accession>A0A163J5W0</accession>
<dbReference type="AlphaFoldDB" id="A0A163J5W0"/>
<organism evidence="1">
    <name type="scientific">Absidia glauca</name>
    <name type="common">Pin mould</name>
    <dbReference type="NCBI Taxonomy" id="4829"/>
    <lineage>
        <taxon>Eukaryota</taxon>
        <taxon>Fungi</taxon>
        <taxon>Fungi incertae sedis</taxon>
        <taxon>Mucoromycota</taxon>
        <taxon>Mucoromycotina</taxon>
        <taxon>Mucoromycetes</taxon>
        <taxon>Mucorales</taxon>
        <taxon>Cunninghamellaceae</taxon>
        <taxon>Absidia</taxon>
    </lineage>
</organism>
<evidence type="ECO:0000313" key="1">
    <source>
        <dbReference type="EMBL" id="SAL97373.1"/>
    </source>
</evidence>
<dbReference type="Proteomes" id="UP000078561">
    <property type="component" value="Unassembled WGS sequence"/>
</dbReference>
<gene>
    <name evidence="1" type="primary">ABSGL_02866.1 scaffold 4025</name>
</gene>
<dbReference type="OrthoDB" id="2267877at2759"/>